<keyword evidence="5" id="KW-0325">Glycoprotein</keyword>
<keyword evidence="9" id="KW-1185">Reference proteome</keyword>
<evidence type="ECO:0000259" key="7">
    <source>
        <dbReference type="Pfam" id="PF25079"/>
    </source>
</evidence>
<dbReference type="InterPro" id="IPR006918">
    <property type="entry name" value="COBRA_pln"/>
</dbReference>
<evidence type="ECO:0000256" key="6">
    <source>
        <dbReference type="ARBA" id="ARBA00023288"/>
    </source>
</evidence>
<proteinExistence type="inferred from homology"/>
<dbReference type="EMBL" id="JANJYI010000002">
    <property type="protein sequence ID" value="KAK2660951.1"/>
    <property type="molecule type" value="Genomic_DNA"/>
</dbReference>
<keyword evidence="3" id="KW-0472">Membrane</keyword>
<evidence type="ECO:0000256" key="3">
    <source>
        <dbReference type="ARBA" id="ARBA00022622"/>
    </source>
</evidence>
<comment type="subcellular location">
    <subcellularLocation>
        <location evidence="1">Cell membrane</location>
        <topology evidence="1">Lipid-anchor</topology>
        <topology evidence="1">GPI-anchor</topology>
    </subcellularLocation>
</comment>
<dbReference type="AlphaFoldDB" id="A0AAD9XKI4"/>
<dbReference type="Proteomes" id="UP001280121">
    <property type="component" value="Unassembled WGS sequence"/>
</dbReference>
<keyword evidence="4" id="KW-0732">Signal</keyword>
<organism evidence="8 9">
    <name type="scientific">Dipteronia dyeriana</name>
    <dbReference type="NCBI Taxonomy" id="168575"/>
    <lineage>
        <taxon>Eukaryota</taxon>
        <taxon>Viridiplantae</taxon>
        <taxon>Streptophyta</taxon>
        <taxon>Embryophyta</taxon>
        <taxon>Tracheophyta</taxon>
        <taxon>Spermatophyta</taxon>
        <taxon>Magnoliopsida</taxon>
        <taxon>eudicotyledons</taxon>
        <taxon>Gunneridae</taxon>
        <taxon>Pentapetalae</taxon>
        <taxon>rosids</taxon>
        <taxon>malvids</taxon>
        <taxon>Sapindales</taxon>
        <taxon>Sapindaceae</taxon>
        <taxon>Hippocastanoideae</taxon>
        <taxon>Acereae</taxon>
        <taxon>Dipteronia</taxon>
    </lineage>
</organism>
<dbReference type="InterPro" id="IPR056900">
    <property type="entry name" value="COB_C"/>
</dbReference>
<dbReference type="GO" id="GO:0005886">
    <property type="term" value="C:plasma membrane"/>
    <property type="evidence" value="ECO:0007669"/>
    <property type="project" value="UniProtKB-SubCell"/>
</dbReference>
<evidence type="ECO:0000256" key="4">
    <source>
        <dbReference type="ARBA" id="ARBA00022729"/>
    </source>
</evidence>
<sequence>MEDHLLCCNKSMIRMRNHHKQSSVRSMCPIRVHWHVKQSYKEYWRVKITVTNLNVMRNYSQWNTVLLHPNLQSVTQVFSFNYKPLNQYDVMSIISVVWLWPQMILGCFGGCFGESGNVQTEILFHKDEGIFTFGQGWVFLRRVMFNGDECVMPPPDIYPTLPNNAPLRLHQLSSSFSSPVLLLVVS</sequence>
<reference evidence="8" key="1">
    <citation type="journal article" date="2023" name="Plant J.">
        <title>Genome sequences and population genomics provide insights into the demographic history, inbreeding, and mutation load of two 'living fossil' tree species of Dipteronia.</title>
        <authorList>
            <person name="Feng Y."/>
            <person name="Comes H.P."/>
            <person name="Chen J."/>
            <person name="Zhu S."/>
            <person name="Lu R."/>
            <person name="Zhang X."/>
            <person name="Li P."/>
            <person name="Qiu J."/>
            <person name="Olsen K.M."/>
            <person name="Qiu Y."/>
        </authorList>
    </citation>
    <scope>NUCLEOTIDE SEQUENCE</scope>
    <source>
        <strain evidence="8">KIB01</strain>
    </source>
</reference>
<comment type="caution">
    <text evidence="8">The sequence shown here is derived from an EMBL/GenBank/DDBJ whole genome shotgun (WGS) entry which is preliminary data.</text>
</comment>
<comment type="similarity">
    <text evidence="2">Belongs to the COBRA family.</text>
</comment>
<accession>A0AAD9XKI4</accession>
<evidence type="ECO:0000313" key="8">
    <source>
        <dbReference type="EMBL" id="KAK2660951.1"/>
    </source>
</evidence>
<dbReference type="GO" id="GO:0098552">
    <property type="term" value="C:side of membrane"/>
    <property type="evidence" value="ECO:0007669"/>
    <property type="project" value="UniProtKB-KW"/>
</dbReference>
<dbReference type="Pfam" id="PF25079">
    <property type="entry name" value="COB_C"/>
    <property type="match status" value="1"/>
</dbReference>
<dbReference type="PANTHER" id="PTHR31673:SF30">
    <property type="entry name" value="COBRA-LIKE PROTEIN 6"/>
    <property type="match status" value="1"/>
</dbReference>
<evidence type="ECO:0000256" key="1">
    <source>
        <dbReference type="ARBA" id="ARBA00004609"/>
    </source>
</evidence>
<evidence type="ECO:0000313" key="9">
    <source>
        <dbReference type="Proteomes" id="UP001280121"/>
    </source>
</evidence>
<dbReference type="GO" id="GO:0010215">
    <property type="term" value="P:cellulose microfibril organization"/>
    <property type="evidence" value="ECO:0007669"/>
    <property type="project" value="InterPro"/>
</dbReference>
<gene>
    <name evidence="8" type="ORF">Ddye_007484</name>
</gene>
<keyword evidence="6" id="KW-0449">Lipoprotein</keyword>
<evidence type="ECO:0000256" key="2">
    <source>
        <dbReference type="ARBA" id="ARBA00005507"/>
    </source>
</evidence>
<evidence type="ECO:0000256" key="5">
    <source>
        <dbReference type="ARBA" id="ARBA00023180"/>
    </source>
</evidence>
<dbReference type="GO" id="GO:0052324">
    <property type="term" value="P:plant-type cell wall cellulose biosynthetic process"/>
    <property type="evidence" value="ECO:0007669"/>
    <property type="project" value="TreeGrafter"/>
</dbReference>
<name>A0AAD9XKI4_9ROSI</name>
<keyword evidence="3" id="KW-0336">GPI-anchor</keyword>
<dbReference type="PANTHER" id="PTHR31673">
    <property type="entry name" value="PROTEIN COBRA"/>
    <property type="match status" value="1"/>
</dbReference>
<feature type="domain" description="COBRA C-terminal" evidence="7">
    <location>
        <begin position="14"/>
        <end position="159"/>
    </location>
</feature>
<protein>
    <recommendedName>
        <fullName evidence="7">COBRA C-terminal domain-containing protein</fullName>
    </recommendedName>
</protein>